<protein>
    <submittedName>
        <fullName evidence="1">Uncharacterized protein</fullName>
    </submittedName>
</protein>
<name>A0A0C9XIL7_9AGAR</name>
<dbReference type="HOGENOM" id="CLU_2320757_0_0_1"/>
<reference evidence="1 2" key="1">
    <citation type="submission" date="2014-04" db="EMBL/GenBank/DDBJ databases">
        <authorList>
            <consortium name="DOE Joint Genome Institute"/>
            <person name="Kuo A."/>
            <person name="Kohler A."/>
            <person name="Nagy L.G."/>
            <person name="Floudas D."/>
            <person name="Copeland A."/>
            <person name="Barry K.W."/>
            <person name="Cichocki N."/>
            <person name="Veneault-Fourrey C."/>
            <person name="LaButti K."/>
            <person name="Lindquist E.A."/>
            <person name="Lipzen A."/>
            <person name="Lundell T."/>
            <person name="Morin E."/>
            <person name="Murat C."/>
            <person name="Sun H."/>
            <person name="Tunlid A."/>
            <person name="Henrissat B."/>
            <person name="Grigoriev I.V."/>
            <person name="Hibbett D.S."/>
            <person name="Martin F."/>
            <person name="Nordberg H.P."/>
            <person name="Cantor M.N."/>
            <person name="Hua S.X."/>
        </authorList>
    </citation>
    <scope>NUCLEOTIDE SEQUENCE [LARGE SCALE GENOMIC DNA]</scope>
    <source>
        <strain evidence="1 2">LaAM-08-1</strain>
    </source>
</reference>
<organism evidence="1 2">
    <name type="scientific">Laccaria amethystina LaAM-08-1</name>
    <dbReference type="NCBI Taxonomy" id="1095629"/>
    <lineage>
        <taxon>Eukaryota</taxon>
        <taxon>Fungi</taxon>
        <taxon>Dikarya</taxon>
        <taxon>Basidiomycota</taxon>
        <taxon>Agaricomycotina</taxon>
        <taxon>Agaricomycetes</taxon>
        <taxon>Agaricomycetidae</taxon>
        <taxon>Agaricales</taxon>
        <taxon>Agaricineae</taxon>
        <taxon>Hydnangiaceae</taxon>
        <taxon>Laccaria</taxon>
    </lineage>
</organism>
<gene>
    <name evidence="1" type="ORF">K443DRAFT_9915</name>
</gene>
<dbReference type="AlphaFoldDB" id="A0A0C9XIL7"/>
<sequence>MAVKRTRDTKGSQDTLHWTKKASWLDHPGAGKVCAGQRSVDVERSNGQTVSRHRSSQLSSLLVLARTLTSILASFLGGSGVVEPPSQYCMQVKMSTELT</sequence>
<dbReference type="Proteomes" id="UP000054477">
    <property type="component" value="Unassembled WGS sequence"/>
</dbReference>
<evidence type="ECO:0000313" key="2">
    <source>
        <dbReference type="Proteomes" id="UP000054477"/>
    </source>
</evidence>
<keyword evidence="2" id="KW-1185">Reference proteome</keyword>
<proteinExistence type="predicted"/>
<evidence type="ECO:0000313" key="1">
    <source>
        <dbReference type="EMBL" id="KIJ97431.1"/>
    </source>
</evidence>
<accession>A0A0C9XIL7</accession>
<reference evidence="2" key="2">
    <citation type="submission" date="2015-01" db="EMBL/GenBank/DDBJ databases">
        <title>Evolutionary Origins and Diversification of the Mycorrhizal Mutualists.</title>
        <authorList>
            <consortium name="DOE Joint Genome Institute"/>
            <consortium name="Mycorrhizal Genomics Consortium"/>
            <person name="Kohler A."/>
            <person name="Kuo A."/>
            <person name="Nagy L.G."/>
            <person name="Floudas D."/>
            <person name="Copeland A."/>
            <person name="Barry K.W."/>
            <person name="Cichocki N."/>
            <person name="Veneault-Fourrey C."/>
            <person name="LaButti K."/>
            <person name="Lindquist E.A."/>
            <person name="Lipzen A."/>
            <person name="Lundell T."/>
            <person name="Morin E."/>
            <person name="Murat C."/>
            <person name="Riley R."/>
            <person name="Ohm R."/>
            <person name="Sun H."/>
            <person name="Tunlid A."/>
            <person name="Henrissat B."/>
            <person name="Grigoriev I.V."/>
            <person name="Hibbett D.S."/>
            <person name="Martin F."/>
        </authorList>
    </citation>
    <scope>NUCLEOTIDE SEQUENCE [LARGE SCALE GENOMIC DNA]</scope>
    <source>
        <strain evidence="2">LaAM-08-1</strain>
    </source>
</reference>
<dbReference type="EMBL" id="KN838693">
    <property type="protein sequence ID" value="KIJ97431.1"/>
    <property type="molecule type" value="Genomic_DNA"/>
</dbReference>